<dbReference type="SMART" id="SM00651">
    <property type="entry name" value="Sm"/>
    <property type="match status" value="1"/>
</dbReference>
<evidence type="ECO:0000256" key="7">
    <source>
        <dbReference type="ARBA" id="ARBA00023187"/>
    </source>
</evidence>
<keyword evidence="5" id="KW-0507">mRNA processing</keyword>
<sequence length="88" mass="9283">MDLLPLLDAQVTVTLDDARAVSGKLLAFDQHTNLVLSGCSERRADGQRRPLGLVLLRGEHVQSATRVVARGARSGGENHASAPQAAAE</sequence>
<dbReference type="InterPro" id="IPR047575">
    <property type="entry name" value="Sm"/>
</dbReference>
<accession>A0AAV9IT31</accession>
<name>A0AAV9IT31_CYACA</name>
<evidence type="ECO:0000256" key="9">
    <source>
        <dbReference type="ARBA" id="ARBA00023274"/>
    </source>
</evidence>
<organism evidence="12 13">
    <name type="scientific">Cyanidium caldarium</name>
    <name type="common">Red alga</name>
    <dbReference type="NCBI Taxonomy" id="2771"/>
    <lineage>
        <taxon>Eukaryota</taxon>
        <taxon>Rhodophyta</taxon>
        <taxon>Bangiophyceae</taxon>
        <taxon>Cyanidiales</taxon>
        <taxon>Cyanidiaceae</taxon>
        <taxon>Cyanidium</taxon>
    </lineage>
</organism>
<keyword evidence="13" id="KW-1185">Reference proteome</keyword>
<evidence type="ECO:0000256" key="1">
    <source>
        <dbReference type="ARBA" id="ARBA00004123"/>
    </source>
</evidence>
<evidence type="ECO:0000313" key="12">
    <source>
        <dbReference type="EMBL" id="KAK4535417.1"/>
    </source>
</evidence>
<keyword evidence="9" id="KW-0687">Ribonucleoprotein</keyword>
<dbReference type="Pfam" id="PF01423">
    <property type="entry name" value="LSM"/>
    <property type="match status" value="1"/>
</dbReference>
<evidence type="ECO:0000256" key="5">
    <source>
        <dbReference type="ARBA" id="ARBA00022664"/>
    </source>
</evidence>
<keyword evidence="6" id="KW-0694">RNA-binding</keyword>
<keyword evidence="4" id="KW-0963">Cytoplasm</keyword>
<dbReference type="InterPro" id="IPR001163">
    <property type="entry name" value="Sm_dom_euk/arc"/>
</dbReference>
<dbReference type="PANTHER" id="PTHR10701">
    <property type="entry name" value="SMALL NUCLEAR RIBONUCLEOPROTEIN-ASSOCIATED PROTEIN B AND N"/>
    <property type="match status" value="1"/>
</dbReference>
<dbReference type="GO" id="GO:0005687">
    <property type="term" value="C:U4 snRNP"/>
    <property type="evidence" value="ECO:0007669"/>
    <property type="project" value="TreeGrafter"/>
</dbReference>
<evidence type="ECO:0000256" key="3">
    <source>
        <dbReference type="ARBA" id="ARBA00009123"/>
    </source>
</evidence>
<dbReference type="GO" id="GO:0005686">
    <property type="term" value="C:U2 snRNP"/>
    <property type="evidence" value="ECO:0007669"/>
    <property type="project" value="TreeGrafter"/>
</dbReference>
<evidence type="ECO:0000256" key="8">
    <source>
        <dbReference type="ARBA" id="ARBA00023242"/>
    </source>
</evidence>
<feature type="domain" description="Sm" evidence="11">
    <location>
        <begin position="1"/>
        <end position="70"/>
    </location>
</feature>
<dbReference type="Proteomes" id="UP001301350">
    <property type="component" value="Unassembled WGS sequence"/>
</dbReference>
<comment type="subcellular location">
    <subcellularLocation>
        <location evidence="2">Cytoplasm</location>
    </subcellularLocation>
    <subcellularLocation>
        <location evidence="1">Nucleus</location>
    </subcellularLocation>
</comment>
<evidence type="ECO:0000259" key="11">
    <source>
        <dbReference type="PROSITE" id="PS52002"/>
    </source>
</evidence>
<protein>
    <recommendedName>
        <fullName evidence="10">Sm protein B</fullName>
    </recommendedName>
</protein>
<dbReference type="PROSITE" id="PS52002">
    <property type="entry name" value="SM"/>
    <property type="match status" value="1"/>
</dbReference>
<dbReference type="Gene3D" id="2.30.30.100">
    <property type="match status" value="1"/>
</dbReference>
<evidence type="ECO:0000256" key="4">
    <source>
        <dbReference type="ARBA" id="ARBA00022490"/>
    </source>
</evidence>
<evidence type="ECO:0000256" key="6">
    <source>
        <dbReference type="ARBA" id="ARBA00022884"/>
    </source>
</evidence>
<comment type="similarity">
    <text evidence="3">Belongs to the snRNP SmB/SmN family.</text>
</comment>
<dbReference type="GO" id="GO:0005737">
    <property type="term" value="C:cytoplasm"/>
    <property type="evidence" value="ECO:0007669"/>
    <property type="project" value="UniProtKB-SubCell"/>
</dbReference>
<evidence type="ECO:0000256" key="2">
    <source>
        <dbReference type="ARBA" id="ARBA00004496"/>
    </source>
</evidence>
<dbReference type="SUPFAM" id="SSF50182">
    <property type="entry name" value="Sm-like ribonucleoproteins"/>
    <property type="match status" value="1"/>
</dbReference>
<reference evidence="12 13" key="1">
    <citation type="submission" date="2022-07" db="EMBL/GenBank/DDBJ databases">
        <title>Genome-wide signatures of adaptation to extreme environments.</title>
        <authorList>
            <person name="Cho C.H."/>
            <person name="Yoon H.S."/>
        </authorList>
    </citation>
    <scope>NUCLEOTIDE SEQUENCE [LARGE SCALE GENOMIC DNA]</scope>
    <source>
        <strain evidence="12 13">DBV 063 E5</strain>
    </source>
</reference>
<dbReference type="GO" id="GO:0046540">
    <property type="term" value="C:U4/U6 x U5 tri-snRNP complex"/>
    <property type="evidence" value="ECO:0007669"/>
    <property type="project" value="TreeGrafter"/>
</dbReference>
<dbReference type="GO" id="GO:0003723">
    <property type="term" value="F:RNA binding"/>
    <property type="evidence" value="ECO:0007669"/>
    <property type="project" value="UniProtKB-KW"/>
</dbReference>
<gene>
    <name evidence="12" type="ORF">CDCA_CDCA04G1442</name>
</gene>
<dbReference type="GO" id="GO:0071013">
    <property type="term" value="C:catalytic step 2 spliceosome"/>
    <property type="evidence" value="ECO:0007669"/>
    <property type="project" value="TreeGrafter"/>
</dbReference>
<dbReference type="EMBL" id="JANCYW010000004">
    <property type="protein sequence ID" value="KAK4535417.1"/>
    <property type="molecule type" value="Genomic_DNA"/>
</dbReference>
<evidence type="ECO:0000256" key="10">
    <source>
        <dbReference type="ARBA" id="ARBA00041355"/>
    </source>
</evidence>
<keyword evidence="8" id="KW-0539">Nucleus</keyword>
<dbReference type="InterPro" id="IPR010920">
    <property type="entry name" value="LSM_dom_sf"/>
</dbReference>
<comment type="caution">
    <text evidence="12">The sequence shown here is derived from an EMBL/GenBank/DDBJ whole genome shotgun (WGS) entry which is preliminary data.</text>
</comment>
<dbReference type="GO" id="GO:0005682">
    <property type="term" value="C:U5 snRNP"/>
    <property type="evidence" value="ECO:0007669"/>
    <property type="project" value="TreeGrafter"/>
</dbReference>
<proteinExistence type="inferred from homology"/>
<keyword evidence="7" id="KW-0508">mRNA splicing</keyword>
<dbReference type="GO" id="GO:0070990">
    <property type="term" value="F:snRNP binding"/>
    <property type="evidence" value="ECO:0007669"/>
    <property type="project" value="TreeGrafter"/>
</dbReference>
<dbReference type="GO" id="GO:0000398">
    <property type="term" value="P:mRNA splicing, via spliceosome"/>
    <property type="evidence" value="ECO:0007669"/>
    <property type="project" value="TreeGrafter"/>
</dbReference>
<dbReference type="InterPro" id="IPR050914">
    <property type="entry name" value="snRNP_SmB/NAA38-like"/>
</dbReference>
<dbReference type="GO" id="GO:0005685">
    <property type="term" value="C:U1 snRNP"/>
    <property type="evidence" value="ECO:0007669"/>
    <property type="project" value="TreeGrafter"/>
</dbReference>
<dbReference type="GO" id="GO:0071004">
    <property type="term" value="C:U2-type prespliceosome"/>
    <property type="evidence" value="ECO:0007669"/>
    <property type="project" value="TreeGrafter"/>
</dbReference>
<dbReference type="AlphaFoldDB" id="A0AAV9IT31"/>
<dbReference type="PANTHER" id="PTHR10701:SF0">
    <property type="entry name" value="SMALL NUCLEAR RIBONUCLEOPROTEIN-ASSOCIATED PROTEIN B"/>
    <property type="match status" value="1"/>
</dbReference>
<evidence type="ECO:0000313" key="13">
    <source>
        <dbReference type="Proteomes" id="UP001301350"/>
    </source>
</evidence>